<protein>
    <submittedName>
        <fullName evidence="2">BTB domain-containing protein</fullName>
    </submittedName>
</protein>
<dbReference type="WBParaSite" id="PS1159_v2.g16070.t1">
    <property type="protein sequence ID" value="PS1159_v2.g16070.t1"/>
    <property type="gene ID" value="PS1159_v2.g16070"/>
</dbReference>
<name>A0AC35FCI4_9BILA</name>
<sequence length="184" mass="21859">MFPAKSKELNYYNSDEDGDNYYARQFERYGLPSIVPEDKFNQKRNIQDMQLQRFELFKVQDVKTGLFDVTFEIDKKKIHAHKSMFTCSEPLTSMLSDRWCNKDAEAVIIEAYSYKNFYQFLCFLYSGQCDLTQENAFVLTDMSEFYGIPTFKGYCDEWLSKQKTSINEKNVYELVEFAHFFCNT</sequence>
<reference evidence="2" key="1">
    <citation type="submission" date="2022-11" db="UniProtKB">
        <authorList>
            <consortium name="WormBaseParasite"/>
        </authorList>
    </citation>
    <scope>IDENTIFICATION</scope>
</reference>
<evidence type="ECO:0000313" key="1">
    <source>
        <dbReference type="Proteomes" id="UP000887580"/>
    </source>
</evidence>
<dbReference type="Proteomes" id="UP000887580">
    <property type="component" value="Unplaced"/>
</dbReference>
<proteinExistence type="predicted"/>
<accession>A0AC35FCI4</accession>
<evidence type="ECO:0000313" key="2">
    <source>
        <dbReference type="WBParaSite" id="PS1159_v2.g16070.t1"/>
    </source>
</evidence>
<organism evidence="1 2">
    <name type="scientific">Panagrolaimus sp. PS1159</name>
    <dbReference type="NCBI Taxonomy" id="55785"/>
    <lineage>
        <taxon>Eukaryota</taxon>
        <taxon>Metazoa</taxon>
        <taxon>Ecdysozoa</taxon>
        <taxon>Nematoda</taxon>
        <taxon>Chromadorea</taxon>
        <taxon>Rhabditida</taxon>
        <taxon>Tylenchina</taxon>
        <taxon>Panagrolaimomorpha</taxon>
        <taxon>Panagrolaimoidea</taxon>
        <taxon>Panagrolaimidae</taxon>
        <taxon>Panagrolaimus</taxon>
    </lineage>
</organism>